<comment type="similarity">
    <text evidence="1 5">Belongs to the universal ribosomal protein uL30 family.</text>
</comment>
<comment type="subunit">
    <text evidence="2 5">Part of the 50S ribosomal subunit.</text>
</comment>
<dbReference type="Pfam" id="PF00327">
    <property type="entry name" value="Ribosomal_L30"/>
    <property type="match status" value="1"/>
</dbReference>
<dbReference type="GO" id="GO:0006412">
    <property type="term" value="P:translation"/>
    <property type="evidence" value="ECO:0007669"/>
    <property type="project" value="UniProtKB-UniRule"/>
</dbReference>
<evidence type="ECO:0000256" key="1">
    <source>
        <dbReference type="ARBA" id="ARBA00007594"/>
    </source>
</evidence>
<organism evidence="7 8">
    <name type="scientific">Elstera litoralis</name>
    <dbReference type="NCBI Taxonomy" id="552518"/>
    <lineage>
        <taxon>Bacteria</taxon>
        <taxon>Pseudomonadati</taxon>
        <taxon>Pseudomonadota</taxon>
        <taxon>Alphaproteobacteria</taxon>
        <taxon>Rhodospirillales</taxon>
        <taxon>Rhodospirillaceae</taxon>
        <taxon>Elstera</taxon>
    </lineage>
</organism>
<dbReference type="CDD" id="cd01658">
    <property type="entry name" value="Ribosomal_L30"/>
    <property type="match status" value="1"/>
</dbReference>
<gene>
    <name evidence="5" type="primary">rpmD</name>
    <name evidence="7" type="ORF">VZ95_02790</name>
</gene>
<reference evidence="7 8" key="1">
    <citation type="submission" date="2015-03" db="EMBL/GenBank/DDBJ databases">
        <title>Draft genome sequence of Elstera litoralis.</title>
        <authorList>
            <person name="Rahalkar M.C."/>
            <person name="Dhakephalkar P.K."/>
            <person name="Pore S.D."/>
            <person name="Arora P."/>
            <person name="Kapse N.G."/>
            <person name="Pandit P.S."/>
        </authorList>
    </citation>
    <scope>NUCLEOTIDE SEQUENCE [LARGE SCALE GENOMIC DNA]</scope>
    <source>
        <strain evidence="7 8">Dia-1</strain>
    </source>
</reference>
<protein>
    <recommendedName>
        <fullName evidence="5">Large ribosomal subunit protein uL30</fullName>
    </recommendedName>
</protein>
<evidence type="ECO:0000256" key="4">
    <source>
        <dbReference type="ARBA" id="ARBA00023274"/>
    </source>
</evidence>
<accession>A0A0F3IYU0</accession>
<dbReference type="GO" id="GO:0003735">
    <property type="term" value="F:structural constituent of ribosome"/>
    <property type="evidence" value="ECO:0007669"/>
    <property type="project" value="InterPro"/>
</dbReference>
<feature type="domain" description="Large ribosomal subunit protein uL30-like ferredoxin-like fold" evidence="6">
    <location>
        <begin position="8"/>
        <end position="58"/>
    </location>
</feature>
<dbReference type="PATRIC" id="fig|552518.3.peg.3219"/>
<name>A0A0F3IYU0_9PROT</name>
<dbReference type="PANTHER" id="PTHR15892">
    <property type="entry name" value="MITOCHONDRIAL RIBOSOMAL PROTEIN L30"/>
    <property type="match status" value="1"/>
</dbReference>
<dbReference type="AlphaFoldDB" id="A0A0F3IYU0"/>
<sequence>MTETGKTVKVTQIGSPIGREAYQRDTLKGLGLNKLHRSRVLEDTPAVRGMIRTVQHLIKVEDPA</sequence>
<keyword evidence="4 5" id="KW-0687">Ribonucleoprotein</keyword>
<dbReference type="InterPro" id="IPR016082">
    <property type="entry name" value="Ribosomal_uL30_ferredoxin-like"/>
</dbReference>
<evidence type="ECO:0000313" key="8">
    <source>
        <dbReference type="Proteomes" id="UP000033774"/>
    </source>
</evidence>
<dbReference type="HAMAP" id="MF_01371_B">
    <property type="entry name" value="Ribosomal_uL30_B"/>
    <property type="match status" value="1"/>
</dbReference>
<dbReference type="GO" id="GO:0022625">
    <property type="term" value="C:cytosolic large ribosomal subunit"/>
    <property type="evidence" value="ECO:0007669"/>
    <property type="project" value="TreeGrafter"/>
</dbReference>
<dbReference type="InterPro" id="IPR005996">
    <property type="entry name" value="Ribosomal_uL30_bac-type"/>
</dbReference>
<proteinExistence type="inferred from homology"/>
<evidence type="ECO:0000256" key="3">
    <source>
        <dbReference type="ARBA" id="ARBA00022980"/>
    </source>
</evidence>
<dbReference type="RefSeq" id="WP_045774523.1">
    <property type="nucleotide sequence ID" value="NZ_LAJY01000050.1"/>
</dbReference>
<dbReference type="Proteomes" id="UP000033774">
    <property type="component" value="Unassembled WGS sequence"/>
</dbReference>
<evidence type="ECO:0000256" key="5">
    <source>
        <dbReference type="HAMAP-Rule" id="MF_01371"/>
    </source>
</evidence>
<evidence type="ECO:0000256" key="2">
    <source>
        <dbReference type="ARBA" id="ARBA00011838"/>
    </source>
</evidence>
<dbReference type="OrthoDB" id="9812790at2"/>
<keyword evidence="8" id="KW-1185">Reference proteome</keyword>
<comment type="caution">
    <text evidence="7">The sequence shown here is derived from an EMBL/GenBank/DDBJ whole genome shotgun (WGS) entry which is preliminary data.</text>
</comment>
<dbReference type="PIRSF" id="PIRSF002211">
    <property type="entry name" value="Ribosomal_L30_bac-type"/>
    <property type="match status" value="1"/>
</dbReference>
<evidence type="ECO:0000313" key="7">
    <source>
        <dbReference type="EMBL" id="KJV10764.1"/>
    </source>
</evidence>
<keyword evidence="3 5" id="KW-0689">Ribosomal protein</keyword>
<dbReference type="NCBIfam" id="TIGR01308">
    <property type="entry name" value="rpmD_bact"/>
    <property type="match status" value="1"/>
</dbReference>
<dbReference type="PANTHER" id="PTHR15892:SF2">
    <property type="entry name" value="LARGE RIBOSOMAL SUBUNIT PROTEIN UL30M"/>
    <property type="match status" value="1"/>
</dbReference>
<evidence type="ECO:0000259" key="6">
    <source>
        <dbReference type="Pfam" id="PF00327"/>
    </source>
</evidence>
<dbReference type="InterPro" id="IPR036919">
    <property type="entry name" value="Ribo_uL30_ferredoxin-like_sf"/>
</dbReference>
<dbReference type="EMBL" id="LAJY01000050">
    <property type="protein sequence ID" value="KJV10764.1"/>
    <property type="molecule type" value="Genomic_DNA"/>
</dbReference>
<dbReference type="SUPFAM" id="SSF55129">
    <property type="entry name" value="Ribosomal protein L30p/L7e"/>
    <property type="match status" value="1"/>
</dbReference>
<dbReference type="Gene3D" id="3.30.1390.20">
    <property type="entry name" value="Ribosomal protein L30, ferredoxin-like fold domain"/>
    <property type="match status" value="1"/>
</dbReference>